<reference evidence="3 4" key="1">
    <citation type="submission" date="2013-07" db="EMBL/GenBank/DDBJ databases">
        <authorList>
            <consortium name="DOE Joint Genome Institute"/>
            <person name="Reeve W."/>
            <person name="Huntemann M."/>
            <person name="Han J."/>
            <person name="Chen A."/>
            <person name="Kyrpides N."/>
            <person name="Mavromatis K."/>
            <person name="Markowitz V."/>
            <person name="Palaniappan K."/>
            <person name="Ivanova N."/>
            <person name="Schaumberg A."/>
            <person name="Pati A."/>
            <person name="Liolios K."/>
            <person name="Nordberg H.P."/>
            <person name="Cantor M.N."/>
            <person name="Hua S.X."/>
            <person name="Woyke T."/>
        </authorList>
    </citation>
    <scope>NUCLEOTIDE SEQUENCE [LARGE SCALE GENOMIC DNA]</scope>
    <source>
        <strain evidence="3 4">DSM 43889</strain>
    </source>
</reference>
<evidence type="ECO:0000256" key="2">
    <source>
        <dbReference type="SAM" id="Phobius"/>
    </source>
</evidence>
<dbReference type="Pfam" id="PF00805">
    <property type="entry name" value="Pentapeptide"/>
    <property type="match status" value="1"/>
</dbReference>
<comment type="caution">
    <text evidence="3">The sequence shown here is derived from an EMBL/GenBank/DDBJ whole genome shotgun (WGS) entry which is preliminary data.</text>
</comment>
<keyword evidence="2" id="KW-1133">Transmembrane helix</keyword>
<sequence length="466" mass="50716">MITAGPGRPATDRTTRRWLRLVVWPSFALLVLGPVLFLWLSHDVGEPDRLRLRLEAVRAAASAAALTALCGALVGAVHLVGRWSAQGGRPREAAPTVPGSARRAPSQPHRQRDGEEVVLPGPDSSRPTTSRFGRISPRPALADRRAVTELYGLGANQLGSERAPVRMAGVYALDQLGQCYPDQRQTVVDVLCGYLRMPFAVPPQLRSDRPYPSDRELAAREELQVRMAVQRVLANHLRPAEDASGRPAATFWPDIDVDLSNAVLVDLDLTGCRPRTARLSGARFSGFAWFAGATFEGPAWFVDATFDGHAWFENSRFLSPAWFLNARFLGETRFKESRFDGDAWFLHAQFAGQTKFTGSEFRGAARFGGALFAGEARFREVEFHGAAELPQPDIDLRASLVRRPSDTTHRTWPPGWRVRETDSLVGNLELAEAAPTSPVGPGRVATGLVDGDTGAEPGSGDPGSTP</sequence>
<dbReference type="RefSeq" id="WP_051313925.1">
    <property type="nucleotide sequence ID" value="NZ_AUBJ02000001.1"/>
</dbReference>
<accession>A0ABT1JBL0</accession>
<evidence type="ECO:0000256" key="1">
    <source>
        <dbReference type="SAM" id="MobiDB-lite"/>
    </source>
</evidence>
<feature type="region of interest" description="Disordered" evidence="1">
    <location>
        <begin position="87"/>
        <end position="138"/>
    </location>
</feature>
<dbReference type="Pfam" id="PF13576">
    <property type="entry name" value="Pentapeptide_3"/>
    <property type="match status" value="1"/>
</dbReference>
<feature type="transmembrane region" description="Helical" evidence="2">
    <location>
        <begin position="60"/>
        <end position="81"/>
    </location>
</feature>
<protein>
    <submittedName>
        <fullName evidence="3">Pentapeptide repeat-containing protein</fullName>
    </submittedName>
</protein>
<feature type="transmembrane region" description="Helical" evidence="2">
    <location>
        <begin position="21"/>
        <end position="40"/>
    </location>
</feature>
<reference evidence="3 4" key="2">
    <citation type="submission" date="2022-06" db="EMBL/GenBank/DDBJ databases">
        <title>Genomic Encyclopedia of Type Strains, Phase I: the one thousand microbial genomes (KMG-I) project.</title>
        <authorList>
            <person name="Kyrpides N."/>
        </authorList>
    </citation>
    <scope>NUCLEOTIDE SEQUENCE [LARGE SCALE GENOMIC DNA]</scope>
    <source>
        <strain evidence="3 4">DSM 43889</strain>
    </source>
</reference>
<dbReference type="Proteomes" id="UP000791080">
    <property type="component" value="Unassembled WGS sequence"/>
</dbReference>
<dbReference type="InterPro" id="IPR001646">
    <property type="entry name" value="5peptide_repeat"/>
</dbReference>
<proteinExistence type="predicted"/>
<keyword evidence="2" id="KW-0472">Membrane</keyword>
<dbReference type="SUPFAM" id="SSF141571">
    <property type="entry name" value="Pentapeptide repeat-like"/>
    <property type="match status" value="1"/>
</dbReference>
<name>A0ABT1JBL0_ACTCY</name>
<dbReference type="Gene3D" id="2.160.20.80">
    <property type="entry name" value="E3 ubiquitin-protein ligase SopA"/>
    <property type="match status" value="1"/>
</dbReference>
<keyword evidence="2" id="KW-0812">Transmembrane</keyword>
<keyword evidence="4" id="KW-1185">Reference proteome</keyword>
<dbReference type="EMBL" id="AUBJ02000001">
    <property type="protein sequence ID" value="MCP2329885.1"/>
    <property type="molecule type" value="Genomic_DNA"/>
</dbReference>
<evidence type="ECO:0000313" key="3">
    <source>
        <dbReference type="EMBL" id="MCP2329885.1"/>
    </source>
</evidence>
<evidence type="ECO:0000313" key="4">
    <source>
        <dbReference type="Proteomes" id="UP000791080"/>
    </source>
</evidence>
<feature type="region of interest" description="Disordered" evidence="1">
    <location>
        <begin position="433"/>
        <end position="466"/>
    </location>
</feature>
<organism evidence="3 4">
    <name type="scientific">Actinoalloteichus caeruleus DSM 43889</name>
    <dbReference type="NCBI Taxonomy" id="1120930"/>
    <lineage>
        <taxon>Bacteria</taxon>
        <taxon>Bacillati</taxon>
        <taxon>Actinomycetota</taxon>
        <taxon>Actinomycetes</taxon>
        <taxon>Pseudonocardiales</taxon>
        <taxon>Pseudonocardiaceae</taxon>
        <taxon>Actinoalloteichus</taxon>
        <taxon>Actinoalloteichus cyanogriseus</taxon>
    </lineage>
</organism>
<gene>
    <name evidence="3" type="ORF">G443_000155</name>
</gene>